<dbReference type="InterPro" id="IPR018721">
    <property type="entry name" value="DUF2252"/>
</dbReference>
<evidence type="ECO:0000256" key="1">
    <source>
        <dbReference type="SAM" id="MobiDB-lite"/>
    </source>
</evidence>
<evidence type="ECO:0000313" key="3">
    <source>
        <dbReference type="Proteomes" id="UP001207654"/>
    </source>
</evidence>
<organism evidence="2 3">
    <name type="scientific">Archangium lansingense</name>
    <dbReference type="NCBI Taxonomy" id="2995310"/>
    <lineage>
        <taxon>Bacteria</taxon>
        <taxon>Pseudomonadati</taxon>
        <taxon>Myxococcota</taxon>
        <taxon>Myxococcia</taxon>
        <taxon>Myxococcales</taxon>
        <taxon>Cystobacterineae</taxon>
        <taxon>Archangiaceae</taxon>
        <taxon>Archangium</taxon>
    </lineage>
</organism>
<dbReference type="Proteomes" id="UP001207654">
    <property type="component" value="Unassembled WGS sequence"/>
</dbReference>
<dbReference type="InterPro" id="IPR011009">
    <property type="entry name" value="Kinase-like_dom_sf"/>
</dbReference>
<dbReference type="Gene3D" id="3.90.1200.10">
    <property type="match status" value="1"/>
</dbReference>
<accession>A0ABT4AB37</accession>
<evidence type="ECO:0000313" key="2">
    <source>
        <dbReference type="EMBL" id="MCY1078886.1"/>
    </source>
</evidence>
<dbReference type="EMBL" id="JAPNKA010000001">
    <property type="protein sequence ID" value="MCY1078886.1"/>
    <property type="molecule type" value="Genomic_DNA"/>
</dbReference>
<keyword evidence="3" id="KW-1185">Reference proteome</keyword>
<dbReference type="RefSeq" id="WP_267537646.1">
    <property type="nucleotide sequence ID" value="NZ_JAPNKA010000001.1"/>
</dbReference>
<gene>
    <name evidence="2" type="ORF">OV287_30945</name>
</gene>
<feature type="region of interest" description="Disordered" evidence="1">
    <location>
        <begin position="1"/>
        <end position="38"/>
    </location>
</feature>
<sequence>MRISSPRPSPRSTPSERSSTPSPLGRTSTAAAARRPPEQAVTFTTAFHERLALPPQRLEEKKALMRESASAFFRMMPALFHEDLRGSWRDASRLLDRPAPRVPVVGDMHIGNLGTIRGPKGEAVWGLNDFDQATPGSPEVDLTRLAVSAALTAREAGLEPKEQAKAVEALANAYWRELERLAGRGKNPGAFLSKKEAKGEVDDLIAKAQDASPRDLLKEYTRTDSRGQVRFQSSDTLHPVSAETHKALRAALVPYEVGLRGADGIARPLEVLDWAQRLDAGGSSYGLERYYALVRAKQPDAPPVMLELKELLAPSLARPPVPADGALVVKNQAGFGSNFNPLTGATTVSGRAFLVRELEPEKAKLDDKALTSEKELLSAFTQAGVVLARAHGSTQARAASLVKWVGEDSKEATRRLVSFARGYADQVQADWGASRTMK</sequence>
<dbReference type="PANTHER" id="PTHR39441:SF1">
    <property type="entry name" value="DUF2252 DOMAIN-CONTAINING PROTEIN"/>
    <property type="match status" value="1"/>
</dbReference>
<dbReference type="PANTHER" id="PTHR39441">
    <property type="entry name" value="DUF2252 DOMAIN-CONTAINING PROTEIN"/>
    <property type="match status" value="1"/>
</dbReference>
<protein>
    <submittedName>
        <fullName evidence="2">DUF2252 family protein</fullName>
    </submittedName>
</protein>
<proteinExistence type="predicted"/>
<dbReference type="SUPFAM" id="SSF56112">
    <property type="entry name" value="Protein kinase-like (PK-like)"/>
    <property type="match status" value="1"/>
</dbReference>
<comment type="caution">
    <text evidence="2">The sequence shown here is derived from an EMBL/GenBank/DDBJ whole genome shotgun (WGS) entry which is preliminary data.</text>
</comment>
<dbReference type="Pfam" id="PF10009">
    <property type="entry name" value="DUF2252"/>
    <property type="match status" value="1"/>
</dbReference>
<reference evidence="2 3" key="1">
    <citation type="submission" date="2022-11" db="EMBL/GenBank/DDBJ databases">
        <title>Minimal conservation of predation-associated metabolite biosynthetic gene clusters underscores biosynthetic potential of Myxococcota including descriptions for ten novel species: Archangium lansinium sp. nov., Myxococcus landrumus sp. nov., Nannocystis bai.</title>
        <authorList>
            <person name="Ahearne A."/>
            <person name="Stevens C."/>
            <person name="Phillips K."/>
        </authorList>
    </citation>
    <scope>NUCLEOTIDE SEQUENCE [LARGE SCALE GENOMIC DNA]</scope>
    <source>
        <strain evidence="2 3">MIWBW</strain>
    </source>
</reference>
<name>A0ABT4AB37_9BACT</name>
<feature type="compositionally biased region" description="Low complexity" evidence="1">
    <location>
        <begin position="1"/>
        <end position="23"/>
    </location>
</feature>